<dbReference type="OrthoDB" id="429143at2759"/>
<dbReference type="Gene3D" id="3.50.50.60">
    <property type="entry name" value="FAD/NAD(P)-binding domain"/>
    <property type="match status" value="1"/>
</dbReference>
<dbReference type="PANTHER" id="PTHR13847:SF213">
    <property type="entry name" value="DEPENDENT OXIDOREDUCTASE, PUTATIVE-RELATED"/>
    <property type="match status" value="1"/>
</dbReference>
<dbReference type="InterPro" id="IPR036188">
    <property type="entry name" value="FAD/NAD-bd_sf"/>
</dbReference>
<reference evidence="2" key="1">
    <citation type="journal article" date="2020" name="Stud. Mycol.">
        <title>101 Dothideomycetes genomes: a test case for predicting lifestyles and emergence of pathogens.</title>
        <authorList>
            <person name="Haridas S."/>
            <person name="Albert R."/>
            <person name="Binder M."/>
            <person name="Bloem J."/>
            <person name="Labutti K."/>
            <person name="Salamov A."/>
            <person name="Andreopoulos B."/>
            <person name="Baker S."/>
            <person name="Barry K."/>
            <person name="Bills G."/>
            <person name="Bluhm B."/>
            <person name="Cannon C."/>
            <person name="Castanera R."/>
            <person name="Culley D."/>
            <person name="Daum C."/>
            <person name="Ezra D."/>
            <person name="Gonzalez J."/>
            <person name="Henrissat B."/>
            <person name="Kuo A."/>
            <person name="Liang C."/>
            <person name="Lipzen A."/>
            <person name="Lutzoni F."/>
            <person name="Magnuson J."/>
            <person name="Mondo S."/>
            <person name="Nolan M."/>
            <person name="Ohm R."/>
            <person name="Pangilinan J."/>
            <person name="Park H.-J."/>
            <person name="Ramirez L."/>
            <person name="Alfaro M."/>
            <person name="Sun H."/>
            <person name="Tritt A."/>
            <person name="Yoshinaga Y."/>
            <person name="Zwiers L.-H."/>
            <person name="Turgeon B."/>
            <person name="Goodwin S."/>
            <person name="Spatafora J."/>
            <person name="Crous P."/>
            <person name="Grigoriev I."/>
        </authorList>
    </citation>
    <scope>NUCLEOTIDE SEQUENCE</scope>
    <source>
        <strain evidence="2">CBS 130266</strain>
    </source>
</reference>
<dbReference type="PANTHER" id="PTHR13847">
    <property type="entry name" value="SARCOSINE DEHYDROGENASE-RELATED"/>
    <property type="match status" value="1"/>
</dbReference>
<dbReference type="InterPro" id="IPR006076">
    <property type="entry name" value="FAD-dep_OxRdtase"/>
</dbReference>
<sequence>MTGCSVAKGLLEGHPHLTVTVLEARGLTRGASSRNGGHIVSPSFWEFPSLVEHFGPKAAVEIAEFTVRNCEKTFDAVEAISDPELNDQSEIRKVQKLIVLTTERHDYVRLVESEGAVKEFGLHNVAGVAVSKAGAVWPYRLWTGIWAYLQKKYPERLTIETYTPVTSVATTKSDQGPARYTIKTLLGDVGAAKVVYCTNAYSAHLLPPLRGKIFPIRGNMSAQDAGPDFPNLGASRSWSVISKRRKDLASGTQNYGLYYITRNPHTGHMFVGGEDDILDNLLSSDDSRMNPMSAKKVFEVLPKFYQKTASKTVPLKVWSGIMGFSKDGVPVLGPLPEMVTGRSEEKIGLPPVSMGMEQVTATVVVWL</sequence>
<dbReference type="EMBL" id="MU007121">
    <property type="protein sequence ID" value="KAF2419011.1"/>
    <property type="molecule type" value="Genomic_DNA"/>
</dbReference>
<dbReference type="SUPFAM" id="SSF51905">
    <property type="entry name" value="FAD/NAD(P)-binding domain"/>
    <property type="match status" value="1"/>
</dbReference>
<dbReference type="Gene3D" id="3.30.9.10">
    <property type="entry name" value="D-Amino Acid Oxidase, subunit A, domain 2"/>
    <property type="match status" value="1"/>
</dbReference>
<dbReference type="AlphaFoldDB" id="A0A9P4NFI6"/>
<protein>
    <submittedName>
        <fullName evidence="2">FAD dependent oxidoreductase</fullName>
    </submittedName>
</protein>
<name>A0A9P4NFI6_9PEZI</name>
<evidence type="ECO:0000313" key="2">
    <source>
        <dbReference type="EMBL" id="KAF2419011.1"/>
    </source>
</evidence>
<dbReference type="Proteomes" id="UP000800235">
    <property type="component" value="Unassembled WGS sequence"/>
</dbReference>
<keyword evidence="3" id="KW-1185">Reference proteome</keyword>
<evidence type="ECO:0000313" key="3">
    <source>
        <dbReference type="Proteomes" id="UP000800235"/>
    </source>
</evidence>
<comment type="caution">
    <text evidence="2">The sequence shown here is derived from an EMBL/GenBank/DDBJ whole genome shotgun (WGS) entry which is preliminary data.</text>
</comment>
<feature type="domain" description="FAD dependent oxidoreductase" evidence="1">
    <location>
        <begin position="1"/>
        <end position="336"/>
    </location>
</feature>
<evidence type="ECO:0000259" key="1">
    <source>
        <dbReference type="Pfam" id="PF01266"/>
    </source>
</evidence>
<proteinExistence type="predicted"/>
<dbReference type="Pfam" id="PF01266">
    <property type="entry name" value="DAO"/>
    <property type="match status" value="1"/>
</dbReference>
<dbReference type="GO" id="GO:0005737">
    <property type="term" value="C:cytoplasm"/>
    <property type="evidence" value="ECO:0007669"/>
    <property type="project" value="TreeGrafter"/>
</dbReference>
<organism evidence="2 3">
    <name type="scientific">Tothia fuscella</name>
    <dbReference type="NCBI Taxonomy" id="1048955"/>
    <lineage>
        <taxon>Eukaryota</taxon>
        <taxon>Fungi</taxon>
        <taxon>Dikarya</taxon>
        <taxon>Ascomycota</taxon>
        <taxon>Pezizomycotina</taxon>
        <taxon>Dothideomycetes</taxon>
        <taxon>Pleosporomycetidae</taxon>
        <taxon>Venturiales</taxon>
        <taxon>Cylindrosympodiaceae</taxon>
        <taxon>Tothia</taxon>
    </lineage>
</organism>
<gene>
    <name evidence="2" type="ORF">EJ08DRAFT_46311</name>
</gene>
<accession>A0A9P4NFI6</accession>